<feature type="non-terminal residue" evidence="1">
    <location>
        <position position="139"/>
    </location>
</feature>
<dbReference type="EMBL" id="CAJVPW010039707">
    <property type="protein sequence ID" value="CAG8744713.1"/>
    <property type="molecule type" value="Genomic_DNA"/>
</dbReference>
<accession>A0ACA9QEL3</accession>
<gene>
    <name evidence="1" type="ORF">SPELUC_LOCUS14053</name>
</gene>
<proteinExistence type="predicted"/>
<reference evidence="1" key="1">
    <citation type="submission" date="2021-06" db="EMBL/GenBank/DDBJ databases">
        <authorList>
            <person name="Kallberg Y."/>
            <person name="Tangrot J."/>
            <person name="Rosling A."/>
        </authorList>
    </citation>
    <scope>NUCLEOTIDE SEQUENCE</scope>
    <source>
        <strain evidence="1">28 12/20/2015</strain>
    </source>
</reference>
<comment type="caution">
    <text evidence="1">The sequence shown here is derived from an EMBL/GenBank/DDBJ whole genome shotgun (WGS) entry which is preliminary data.</text>
</comment>
<name>A0ACA9QEL3_9GLOM</name>
<keyword evidence="2" id="KW-1185">Reference proteome</keyword>
<sequence>KEEAKLPPKPTITPQQVESLINLFRSKTADNKERQTKFLEELDKIMEKKGIKEKTTSGNFRERLSEIEKYNKLRVLEEVAQRKKRQKFSEEQVELNEELTDEPKMPKCGIITYFANKKQRDEMWCGQDLILVKHGLKRE</sequence>
<evidence type="ECO:0000313" key="2">
    <source>
        <dbReference type="Proteomes" id="UP000789366"/>
    </source>
</evidence>
<organism evidence="1 2">
    <name type="scientific">Cetraspora pellucida</name>
    <dbReference type="NCBI Taxonomy" id="1433469"/>
    <lineage>
        <taxon>Eukaryota</taxon>
        <taxon>Fungi</taxon>
        <taxon>Fungi incertae sedis</taxon>
        <taxon>Mucoromycota</taxon>
        <taxon>Glomeromycotina</taxon>
        <taxon>Glomeromycetes</taxon>
        <taxon>Diversisporales</taxon>
        <taxon>Gigasporaceae</taxon>
        <taxon>Cetraspora</taxon>
    </lineage>
</organism>
<evidence type="ECO:0000313" key="1">
    <source>
        <dbReference type="EMBL" id="CAG8744713.1"/>
    </source>
</evidence>
<dbReference type="Proteomes" id="UP000789366">
    <property type="component" value="Unassembled WGS sequence"/>
</dbReference>
<protein>
    <submittedName>
        <fullName evidence="1">13444_t:CDS:1</fullName>
    </submittedName>
</protein>
<feature type="non-terminal residue" evidence="1">
    <location>
        <position position="1"/>
    </location>
</feature>